<evidence type="ECO:0000259" key="5">
    <source>
        <dbReference type="Pfam" id="PF00135"/>
    </source>
</evidence>
<dbReference type="InterPro" id="IPR019826">
    <property type="entry name" value="Carboxylesterase_B_AS"/>
</dbReference>
<proteinExistence type="inferred from homology"/>
<gene>
    <name evidence="6" type="ORF">GSLYS_00007735001</name>
</gene>
<dbReference type="InterPro" id="IPR019819">
    <property type="entry name" value="Carboxylesterase_B_CS"/>
</dbReference>
<keyword evidence="7" id="KW-1185">Reference proteome</keyword>
<evidence type="ECO:0000313" key="7">
    <source>
        <dbReference type="Proteomes" id="UP001497497"/>
    </source>
</evidence>
<name>A0AAV2HIB7_LYMST</name>
<dbReference type="PROSITE" id="PS00941">
    <property type="entry name" value="CARBOXYLESTERASE_B_2"/>
    <property type="match status" value="1"/>
</dbReference>
<accession>A0AAV2HIB7</accession>
<dbReference type="InterPro" id="IPR002018">
    <property type="entry name" value="CarbesteraseB"/>
</dbReference>
<evidence type="ECO:0000256" key="3">
    <source>
        <dbReference type="ARBA" id="ARBA00022801"/>
    </source>
</evidence>
<feature type="domain" description="Carboxylesterase type B" evidence="5">
    <location>
        <begin position="29"/>
        <end position="531"/>
    </location>
</feature>
<evidence type="ECO:0000313" key="6">
    <source>
        <dbReference type="EMBL" id="CAL1533775.1"/>
    </source>
</evidence>
<reference evidence="6 7" key="1">
    <citation type="submission" date="2024-04" db="EMBL/GenBank/DDBJ databases">
        <authorList>
            <consortium name="Genoscope - CEA"/>
            <person name="William W."/>
        </authorList>
    </citation>
    <scope>NUCLEOTIDE SEQUENCE [LARGE SCALE GENOMIC DNA]</scope>
</reference>
<sequence>MRVVLRYLLYGLLWSGFDLRQSTADYRTTVTSTSYGRVKGVVVGDGSERLYKYTGIPFAKPPTGELRFKPPQPPEAWNTTLDATTTPPDCPQYIPSELQQILHIRMNLSEDCLYLNVYTPSVADGAMSLPVMVWIYGGAFVGGSSSTYDGSTLARKGVVVVTLNYRIDALGFLSTEDDALPGNYGLLDQISALRWTQKNVGSFGGDPGRVTLFGESAGACSVSLLSVSPLAKGLFHRAIIQSGSLLTPWAVTYPSTSVAPRKLAELIGAKVNCTLEDSTQFVACLRGVKFMDLLDASTEVQEVQPFRMVLLPRIERTFGVIPDLPRKLLALGGFEHIDTIRGFNNNEAVALKQNLSAWMTKDEFKNVIKSKLARFTFRDLDGVVRLFEDVYLGHISDPALTLEQASAALTDFSFAAPTLIEAKMASEISPDRKHYVYDYNYRSSISDLPPWATAQHADEVPFVFGSFALPLWRGVHAPSQEDVRVSEQLMTLWTNFAKTGDPTVTTPAGAVEWRPSSSSQPRMLMINKVSELTGSGRQEAVELYGKLLPLIETSPVGVVVGK</sequence>
<dbReference type="Gene3D" id="3.40.50.1820">
    <property type="entry name" value="alpha/beta hydrolase"/>
    <property type="match status" value="1"/>
</dbReference>
<dbReference type="Pfam" id="PF00135">
    <property type="entry name" value="COesterase"/>
    <property type="match status" value="1"/>
</dbReference>
<dbReference type="SUPFAM" id="SSF53474">
    <property type="entry name" value="alpha/beta-Hydrolases"/>
    <property type="match status" value="1"/>
</dbReference>
<dbReference type="InterPro" id="IPR029058">
    <property type="entry name" value="AB_hydrolase_fold"/>
</dbReference>
<dbReference type="Proteomes" id="UP001497497">
    <property type="component" value="Unassembled WGS sequence"/>
</dbReference>
<dbReference type="AlphaFoldDB" id="A0AAV2HIB7"/>
<feature type="signal peptide" evidence="4">
    <location>
        <begin position="1"/>
        <end position="24"/>
    </location>
</feature>
<comment type="caution">
    <text evidence="6">The sequence shown here is derived from an EMBL/GenBank/DDBJ whole genome shotgun (WGS) entry which is preliminary data.</text>
</comment>
<protein>
    <recommendedName>
        <fullName evidence="4">Carboxylic ester hydrolase</fullName>
        <ecNumber evidence="4">3.1.1.-</ecNumber>
    </recommendedName>
</protein>
<keyword evidence="3 4" id="KW-0378">Hydrolase</keyword>
<dbReference type="PANTHER" id="PTHR43903">
    <property type="entry name" value="NEUROLIGIN"/>
    <property type="match status" value="1"/>
</dbReference>
<organism evidence="6 7">
    <name type="scientific">Lymnaea stagnalis</name>
    <name type="common">Great pond snail</name>
    <name type="synonym">Helix stagnalis</name>
    <dbReference type="NCBI Taxonomy" id="6523"/>
    <lineage>
        <taxon>Eukaryota</taxon>
        <taxon>Metazoa</taxon>
        <taxon>Spiralia</taxon>
        <taxon>Lophotrochozoa</taxon>
        <taxon>Mollusca</taxon>
        <taxon>Gastropoda</taxon>
        <taxon>Heterobranchia</taxon>
        <taxon>Euthyneura</taxon>
        <taxon>Panpulmonata</taxon>
        <taxon>Hygrophila</taxon>
        <taxon>Lymnaeoidea</taxon>
        <taxon>Lymnaeidae</taxon>
        <taxon>Lymnaea</taxon>
    </lineage>
</organism>
<dbReference type="EMBL" id="CAXITT010000152">
    <property type="protein sequence ID" value="CAL1533775.1"/>
    <property type="molecule type" value="Genomic_DNA"/>
</dbReference>
<keyword evidence="2 4" id="KW-0732">Signal</keyword>
<evidence type="ECO:0000256" key="4">
    <source>
        <dbReference type="RuleBase" id="RU361235"/>
    </source>
</evidence>
<dbReference type="GO" id="GO:0016787">
    <property type="term" value="F:hydrolase activity"/>
    <property type="evidence" value="ECO:0007669"/>
    <property type="project" value="UniProtKB-KW"/>
</dbReference>
<dbReference type="EC" id="3.1.1.-" evidence="4"/>
<evidence type="ECO:0000256" key="2">
    <source>
        <dbReference type="ARBA" id="ARBA00022729"/>
    </source>
</evidence>
<dbReference type="PROSITE" id="PS00122">
    <property type="entry name" value="CARBOXYLESTERASE_B_1"/>
    <property type="match status" value="1"/>
</dbReference>
<dbReference type="CDD" id="cd00312">
    <property type="entry name" value="Esterase_lipase"/>
    <property type="match status" value="1"/>
</dbReference>
<dbReference type="InterPro" id="IPR051093">
    <property type="entry name" value="Neuroligin/BSAL"/>
</dbReference>
<feature type="chain" id="PRO_5043086179" description="Carboxylic ester hydrolase" evidence="4">
    <location>
        <begin position="25"/>
        <end position="562"/>
    </location>
</feature>
<comment type="similarity">
    <text evidence="1 4">Belongs to the type-B carboxylesterase/lipase family.</text>
</comment>
<evidence type="ECO:0000256" key="1">
    <source>
        <dbReference type="ARBA" id="ARBA00005964"/>
    </source>
</evidence>